<feature type="domain" description="PhoD-like phosphatase" evidence="2">
    <location>
        <begin position="213"/>
        <end position="476"/>
    </location>
</feature>
<dbReference type="STRING" id="630390.A0A180G5I9"/>
<dbReference type="Proteomes" id="UP000005240">
    <property type="component" value="Unassembled WGS sequence"/>
</dbReference>
<evidence type="ECO:0000313" key="5">
    <source>
        <dbReference type="Proteomes" id="UP000005240"/>
    </source>
</evidence>
<reference evidence="4 5" key="3">
    <citation type="journal article" date="2017" name="G3 (Bethesda)">
        <title>Comparative analysis highlights variable genome content of wheat rusts and divergence of the mating loci.</title>
        <authorList>
            <person name="Cuomo C.A."/>
            <person name="Bakkeren G."/>
            <person name="Khalil H.B."/>
            <person name="Panwar V."/>
            <person name="Joly D."/>
            <person name="Linning R."/>
            <person name="Sakthikumar S."/>
            <person name="Song X."/>
            <person name="Adiconis X."/>
            <person name="Fan L."/>
            <person name="Goldberg J.M."/>
            <person name="Levin J.Z."/>
            <person name="Young S."/>
            <person name="Zeng Q."/>
            <person name="Anikster Y."/>
            <person name="Bruce M."/>
            <person name="Wang M."/>
            <person name="Yin C."/>
            <person name="McCallum B."/>
            <person name="Szabo L.J."/>
            <person name="Hulbert S."/>
            <person name="Chen X."/>
            <person name="Fellers J.P."/>
        </authorList>
    </citation>
    <scope>NUCLEOTIDE SEQUENCE</scope>
    <source>
        <strain evidence="5">Isolate 1-1 / race 1 (BBBD)</strain>
        <strain evidence="4">isolate 1-1 / race 1 (BBBD)</strain>
    </source>
</reference>
<dbReference type="VEuPathDB" id="FungiDB:PTTG_09052"/>
<evidence type="ECO:0000256" key="1">
    <source>
        <dbReference type="SAM" id="MobiDB-lite"/>
    </source>
</evidence>
<keyword evidence="5" id="KW-1185">Reference proteome</keyword>
<feature type="domain" description="PhoD-like phosphatase" evidence="2">
    <location>
        <begin position="483"/>
        <end position="647"/>
    </location>
</feature>
<reference evidence="3" key="1">
    <citation type="submission" date="2009-11" db="EMBL/GenBank/DDBJ databases">
        <authorList>
            <consortium name="The Broad Institute Genome Sequencing Platform"/>
            <person name="Ward D."/>
            <person name="Feldgarden M."/>
            <person name="Earl A."/>
            <person name="Young S.K."/>
            <person name="Zeng Q."/>
            <person name="Koehrsen M."/>
            <person name="Alvarado L."/>
            <person name="Berlin A."/>
            <person name="Bochicchio J."/>
            <person name="Borenstein D."/>
            <person name="Chapman S.B."/>
            <person name="Chen Z."/>
            <person name="Engels R."/>
            <person name="Freedman E."/>
            <person name="Gellesch M."/>
            <person name="Goldberg J."/>
            <person name="Griggs A."/>
            <person name="Gujja S."/>
            <person name="Heilman E."/>
            <person name="Heiman D."/>
            <person name="Hepburn T."/>
            <person name="Howarth C."/>
            <person name="Jen D."/>
            <person name="Larson L."/>
            <person name="Lewis B."/>
            <person name="Mehta T."/>
            <person name="Park D."/>
            <person name="Pearson M."/>
            <person name="Roberts A."/>
            <person name="Saif S."/>
            <person name="Shea T."/>
            <person name="Shenoy N."/>
            <person name="Sisk P."/>
            <person name="Stolte C."/>
            <person name="Sykes S."/>
            <person name="Thomson T."/>
            <person name="Walk T."/>
            <person name="White J."/>
            <person name="Yandava C."/>
            <person name="Izard J."/>
            <person name="Baranova O.V."/>
            <person name="Blanton J.M."/>
            <person name="Tanner A.C."/>
            <person name="Dewhirst F.E."/>
            <person name="Haas B."/>
            <person name="Nusbaum C."/>
            <person name="Birren B."/>
        </authorList>
    </citation>
    <scope>NUCLEOTIDE SEQUENCE [LARGE SCALE GENOMIC DNA]</scope>
    <source>
        <strain evidence="3">1-1 BBBD Race 1</strain>
    </source>
</reference>
<dbReference type="EnsemblFungi" id="PTTG_09052-t43_1">
    <property type="protein sequence ID" value="PTTG_09052-t43_1-p1"/>
    <property type="gene ID" value="PTTG_09052"/>
</dbReference>
<dbReference type="EnsemblFungi" id="PTTG_09052-t43_2">
    <property type="protein sequence ID" value="PTTG_09052-t43_2-p1"/>
    <property type="gene ID" value="PTTG_09052"/>
</dbReference>
<feature type="region of interest" description="Disordered" evidence="1">
    <location>
        <begin position="1"/>
        <end position="90"/>
    </location>
</feature>
<accession>A0A180G5I9</accession>
<dbReference type="GO" id="GO:0016020">
    <property type="term" value="C:membrane"/>
    <property type="evidence" value="ECO:0007669"/>
    <property type="project" value="TreeGrafter"/>
</dbReference>
<sequence length="680" mass="76370">MDEQGLRARYRAEKQEKAARASHYGGLHEPKPLPDDLDDLSPDDYPAPSHLSSQAEYSSDPAHQAQHLTITPSTSSASRLPPGSPSTTKRALRPHLQFMCGPMLRYDSVDLHNNTWLGFCCVVTADTGSVYEPSPMLQMQWNSTFDSSPDPSQLPGSTIQQDATSDRIYVYHGPSDSYSFWRFRLVIPMGQRETRVRYSINHGAQIAFYVPAVNQNFRWAAHSCNGFSAGVDQSAFNGPDPVWNDLLDRHKALPFHVMIGGGDQLYCDPIAKEPELSGWLQEKDQEVKKTAQMTQPMSVALDRFFFSHYCNWFRSGAFGKAISCIPMINMLDDHDLIDGFGSYPPDLQSSPVFSAIGNRGYFWFLLFQLFVVDKVDGITETSPTSSDVHPSLVLGTVGPYIHSRNHSILSYLGPQAWILLLDCRSERMKNQICSPETYRIVFEACRDRIPAGVGHLVVQLGIPIVYPRMVFAEKILEKPDRLVFKAIRKLGVIPGFYNNFNADPELLDDMNDHWCAQSHKQERNWFIIECQNLALILKLRITFLSGDVHCAAVGRLFTHGKQLKPDQDPKYMLNIVSSAIVNTPPPAALISMMGALSRVTHKTLSSAKTAEDMVDLFKFDTNGKSLKNQRFMPRRNYCAVRVVDQSGEMEFNIRVEIEQGQGKTKGYPVLVPPPNYSPAP</sequence>
<reference evidence="4" key="4">
    <citation type="submission" date="2025-05" db="UniProtKB">
        <authorList>
            <consortium name="EnsemblFungi"/>
        </authorList>
    </citation>
    <scope>IDENTIFICATION</scope>
    <source>
        <strain evidence="4">isolate 1-1 / race 1 (BBBD)</strain>
    </source>
</reference>
<evidence type="ECO:0000259" key="2">
    <source>
        <dbReference type="Pfam" id="PF19050"/>
    </source>
</evidence>
<feature type="compositionally biased region" description="Polar residues" evidence="1">
    <location>
        <begin position="66"/>
        <end position="78"/>
    </location>
</feature>
<evidence type="ECO:0000313" key="3">
    <source>
        <dbReference type="EMBL" id="OAV87955.1"/>
    </source>
</evidence>
<dbReference type="CDD" id="cd07389">
    <property type="entry name" value="MPP_PhoD"/>
    <property type="match status" value="1"/>
</dbReference>
<dbReference type="PANTHER" id="PTHR46689:SF1">
    <property type="entry name" value="PHOD-LIKE PHOSPHATASE DOMAIN-CONTAINING PROTEIN"/>
    <property type="match status" value="1"/>
</dbReference>
<dbReference type="OrthoDB" id="2419400at2759"/>
<dbReference type="InterPro" id="IPR018946">
    <property type="entry name" value="PhoD-like_MPP"/>
</dbReference>
<gene>
    <name evidence="3" type="ORF">PTTG_09052</name>
</gene>
<dbReference type="Gene3D" id="3.60.21.70">
    <property type="entry name" value="PhoD-like phosphatase"/>
    <property type="match status" value="1"/>
</dbReference>
<reference evidence="3" key="2">
    <citation type="submission" date="2016-05" db="EMBL/GenBank/DDBJ databases">
        <title>Comparative analysis highlights variable genome content of wheat rusts and divergence of the mating loci.</title>
        <authorList>
            <person name="Cuomo C.A."/>
            <person name="Bakkeren G."/>
            <person name="Szabo L."/>
            <person name="Khalil H."/>
            <person name="Joly D."/>
            <person name="Goldberg J."/>
            <person name="Young S."/>
            <person name="Zeng Q."/>
            <person name="Fellers J."/>
        </authorList>
    </citation>
    <scope>NUCLEOTIDE SEQUENCE [LARGE SCALE GENOMIC DNA]</scope>
    <source>
        <strain evidence="3">1-1 BBBD Race 1</strain>
    </source>
</reference>
<dbReference type="InterPro" id="IPR043904">
    <property type="entry name" value="PhoD_2-like"/>
</dbReference>
<dbReference type="Pfam" id="PF19050">
    <property type="entry name" value="PhoD_2"/>
    <property type="match status" value="2"/>
</dbReference>
<name>A0A180G5I9_PUCT1</name>
<dbReference type="AlphaFoldDB" id="A0A180G5I9"/>
<dbReference type="EMBL" id="ADAS02000240">
    <property type="protein sequence ID" value="OAV87954.1"/>
    <property type="molecule type" value="Genomic_DNA"/>
</dbReference>
<evidence type="ECO:0000313" key="4">
    <source>
        <dbReference type="EnsemblFungi" id="PTTG_09052-t43_1-p1"/>
    </source>
</evidence>
<dbReference type="PANTHER" id="PTHR46689">
    <property type="entry name" value="MEMBRANE PROTEIN, PUTATIVE-RELATED"/>
    <property type="match status" value="1"/>
</dbReference>
<organism evidence="3">
    <name type="scientific">Puccinia triticina (isolate 1-1 / race 1 (BBBD))</name>
    <name type="common">Brown leaf rust fungus</name>
    <dbReference type="NCBI Taxonomy" id="630390"/>
    <lineage>
        <taxon>Eukaryota</taxon>
        <taxon>Fungi</taxon>
        <taxon>Dikarya</taxon>
        <taxon>Basidiomycota</taxon>
        <taxon>Pucciniomycotina</taxon>
        <taxon>Pucciniomycetes</taxon>
        <taxon>Pucciniales</taxon>
        <taxon>Pucciniaceae</taxon>
        <taxon>Puccinia</taxon>
    </lineage>
</organism>
<protein>
    <recommendedName>
        <fullName evidence="2">PhoD-like phosphatase domain-containing protein</fullName>
    </recommendedName>
</protein>
<feature type="compositionally biased region" description="Basic and acidic residues" evidence="1">
    <location>
        <begin position="1"/>
        <end position="19"/>
    </location>
</feature>
<dbReference type="EMBL" id="ADAS02000240">
    <property type="protein sequence ID" value="OAV87955.1"/>
    <property type="molecule type" value="Genomic_DNA"/>
</dbReference>
<dbReference type="InterPro" id="IPR038607">
    <property type="entry name" value="PhoD-like_sf"/>
</dbReference>
<proteinExistence type="predicted"/>